<sequence length="487" mass="50921">MGQTSSKVACTVLSFGVAIAGICVGIAAAAAVVPLGLPVAIALFAVGGGLVSAGISTITKTIRNDEFSWEDTARCAGLSFVTGAISGAICGPFGHVGAGLPLLQGVGVAAAGGALSGLVSSVVQNAINGRPTFQNTLQSTLIGGLSGAVGFCGGSLIQSSGLQKQGMQFLTIDNLKYVVAKAGMGAVTGAIGGGLGALVTGDKNVVGRAVEGAVIGGSVALASAAVANGAKAFAKQMFDDKEKARFASQKHQFMASARTEHVEKHISKNPEVFAERLQSEPHLRACSGYPNADGVQQVMENFDAAVTDHVRQLQSQVLQKLDEINAAKVDPQMKDIVQIKQQELNLLMTRGGEIRVTVPANTPSFGVFNQGSEAFLRKDIQNHNVHFFKGSLGRSADARVFATLPVKDLENLWKSRWIATGARTPPINTIYPVVEEGLQVNDIPLAPHLAQESARVNLCNDNFLAAQCQQRTIDKCHSRINRSKKEA</sequence>
<evidence type="ECO:0000313" key="3">
    <source>
        <dbReference type="Proteomes" id="UP000193642"/>
    </source>
</evidence>
<protein>
    <submittedName>
        <fullName evidence="2">Uncharacterized protein</fullName>
    </submittedName>
</protein>
<name>A0A1Y2C644_9FUNG</name>
<comment type="caution">
    <text evidence="2">The sequence shown here is derived from an EMBL/GenBank/DDBJ whole genome shotgun (WGS) entry which is preliminary data.</text>
</comment>
<reference evidence="2 3" key="1">
    <citation type="submission" date="2016-07" db="EMBL/GenBank/DDBJ databases">
        <title>Pervasive Adenine N6-methylation of Active Genes in Fungi.</title>
        <authorList>
            <consortium name="DOE Joint Genome Institute"/>
            <person name="Mondo S.J."/>
            <person name="Dannebaum R.O."/>
            <person name="Kuo R.C."/>
            <person name="Labutti K."/>
            <person name="Haridas S."/>
            <person name="Kuo A."/>
            <person name="Salamov A."/>
            <person name="Ahrendt S.R."/>
            <person name="Lipzen A."/>
            <person name="Sullivan W."/>
            <person name="Andreopoulos W.B."/>
            <person name="Clum A."/>
            <person name="Lindquist E."/>
            <person name="Daum C."/>
            <person name="Ramamoorthy G.K."/>
            <person name="Gryganskyi A."/>
            <person name="Culley D."/>
            <person name="Magnuson J.K."/>
            <person name="James T.Y."/>
            <person name="O'Malley M.A."/>
            <person name="Stajich J.E."/>
            <person name="Spatafora J.W."/>
            <person name="Visel A."/>
            <person name="Grigoriev I.V."/>
        </authorList>
    </citation>
    <scope>NUCLEOTIDE SEQUENCE [LARGE SCALE GENOMIC DNA]</scope>
    <source>
        <strain evidence="2 3">JEL800</strain>
    </source>
</reference>
<keyword evidence="3" id="KW-1185">Reference proteome</keyword>
<dbReference type="EMBL" id="MCGO01000028">
    <property type="protein sequence ID" value="ORY42508.1"/>
    <property type="molecule type" value="Genomic_DNA"/>
</dbReference>
<feature type="transmembrane region" description="Helical" evidence="1">
    <location>
        <begin position="12"/>
        <end position="33"/>
    </location>
</feature>
<organism evidence="2 3">
    <name type="scientific">Rhizoclosmatium globosum</name>
    <dbReference type="NCBI Taxonomy" id="329046"/>
    <lineage>
        <taxon>Eukaryota</taxon>
        <taxon>Fungi</taxon>
        <taxon>Fungi incertae sedis</taxon>
        <taxon>Chytridiomycota</taxon>
        <taxon>Chytridiomycota incertae sedis</taxon>
        <taxon>Chytridiomycetes</taxon>
        <taxon>Chytridiales</taxon>
        <taxon>Chytriomycetaceae</taxon>
        <taxon>Rhizoclosmatium</taxon>
    </lineage>
</organism>
<gene>
    <name evidence="2" type="ORF">BCR33DRAFT_851571</name>
</gene>
<feature type="transmembrane region" description="Helical" evidence="1">
    <location>
        <begin position="39"/>
        <end position="58"/>
    </location>
</feature>
<evidence type="ECO:0000313" key="2">
    <source>
        <dbReference type="EMBL" id="ORY42508.1"/>
    </source>
</evidence>
<keyword evidence="1" id="KW-0812">Transmembrane</keyword>
<dbReference type="AlphaFoldDB" id="A0A1Y2C644"/>
<evidence type="ECO:0000256" key="1">
    <source>
        <dbReference type="SAM" id="Phobius"/>
    </source>
</evidence>
<proteinExistence type="predicted"/>
<accession>A0A1Y2C644</accession>
<keyword evidence="1" id="KW-1133">Transmembrane helix</keyword>
<keyword evidence="1" id="KW-0472">Membrane</keyword>
<dbReference type="Proteomes" id="UP000193642">
    <property type="component" value="Unassembled WGS sequence"/>
</dbReference>